<name>A0A0M2R4Q6_9PROT</name>
<protein>
    <submittedName>
        <fullName evidence="2">Uncharacterized protein</fullName>
    </submittedName>
</protein>
<evidence type="ECO:0000313" key="3">
    <source>
        <dbReference type="Proteomes" id="UP000034491"/>
    </source>
</evidence>
<comment type="caution">
    <text evidence="2">The sequence shown here is derived from an EMBL/GenBank/DDBJ whole genome shotgun (WGS) entry which is preliminary data.</text>
</comment>
<gene>
    <name evidence="2" type="ORF">WH95_12665</name>
</gene>
<sequence>MHRHYGVIIKCFLSALILGAVTQMAVTAGFIRWAAAQGNDYRSNYWDLVQDSWHNNGLTTFLICMASSLIIYLIIRKFTTHQETAEKIITWLIVPITLIYSVIMYPNFSDYL</sequence>
<keyword evidence="1" id="KW-1133">Transmembrane helix</keyword>
<keyword evidence="3" id="KW-1185">Reference proteome</keyword>
<dbReference type="STRING" id="1549748.WH95_12665"/>
<evidence type="ECO:0000256" key="1">
    <source>
        <dbReference type="SAM" id="Phobius"/>
    </source>
</evidence>
<organism evidence="2 3">
    <name type="scientific">Kiloniella litopenaei</name>
    <dbReference type="NCBI Taxonomy" id="1549748"/>
    <lineage>
        <taxon>Bacteria</taxon>
        <taxon>Pseudomonadati</taxon>
        <taxon>Pseudomonadota</taxon>
        <taxon>Alphaproteobacteria</taxon>
        <taxon>Rhodospirillales</taxon>
        <taxon>Kiloniellaceae</taxon>
        <taxon>Kiloniella</taxon>
    </lineage>
</organism>
<dbReference type="EMBL" id="LANI01000018">
    <property type="protein sequence ID" value="KKJ76646.1"/>
    <property type="molecule type" value="Genomic_DNA"/>
</dbReference>
<dbReference type="Proteomes" id="UP000034491">
    <property type="component" value="Unassembled WGS sequence"/>
</dbReference>
<accession>A0A0M2R4Q6</accession>
<reference evidence="2 3" key="1">
    <citation type="submission" date="2015-03" db="EMBL/GenBank/DDBJ databases">
        <title>Genome sequence of Kiloniella sp. P1-1, isolated from the gut microflora of Pacific white shrimp, Penaeus vannamei.</title>
        <authorList>
            <person name="Shao Z."/>
            <person name="Wang L."/>
            <person name="Li X."/>
        </authorList>
    </citation>
    <scope>NUCLEOTIDE SEQUENCE [LARGE SCALE GENOMIC DNA]</scope>
    <source>
        <strain evidence="2 3">P1-1</strain>
    </source>
</reference>
<dbReference type="AlphaFoldDB" id="A0A0M2R4Q6"/>
<evidence type="ECO:0000313" key="2">
    <source>
        <dbReference type="EMBL" id="KKJ76646.1"/>
    </source>
</evidence>
<feature type="transmembrane region" description="Helical" evidence="1">
    <location>
        <begin position="12"/>
        <end position="35"/>
    </location>
</feature>
<proteinExistence type="predicted"/>
<feature type="transmembrane region" description="Helical" evidence="1">
    <location>
        <begin position="55"/>
        <end position="76"/>
    </location>
</feature>
<keyword evidence="1" id="KW-0812">Transmembrane</keyword>
<feature type="transmembrane region" description="Helical" evidence="1">
    <location>
        <begin position="88"/>
        <end position="108"/>
    </location>
</feature>
<keyword evidence="1" id="KW-0472">Membrane</keyword>